<dbReference type="InterPro" id="IPR041464">
    <property type="entry name" value="TubC_N"/>
</dbReference>
<dbReference type="FunFam" id="3.40.50.980:FF:000001">
    <property type="entry name" value="Non-ribosomal peptide synthetase"/>
    <property type="match status" value="2"/>
</dbReference>
<dbReference type="InterPro" id="IPR006162">
    <property type="entry name" value="Ppantetheine_attach_site"/>
</dbReference>
<dbReference type="FunFam" id="3.30.300.30:FF:000015">
    <property type="entry name" value="Nonribosomal peptide synthase SidD"/>
    <property type="match status" value="1"/>
</dbReference>
<dbReference type="PROSITE" id="PS50075">
    <property type="entry name" value="CARRIER"/>
    <property type="match status" value="2"/>
</dbReference>
<dbReference type="GO" id="GO:0044550">
    <property type="term" value="P:secondary metabolite biosynthetic process"/>
    <property type="evidence" value="ECO:0007669"/>
    <property type="project" value="TreeGrafter"/>
</dbReference>
<comment type="cofactor">
    <cofactor evidence="1">
        <name>pantetheine 4'-phosphate</name>
        <dbReference type="ChEBI" id="CHEBI:47942"/>
    </cofactor>
</comment>
<dbReference type="OrthoDB" id="9757559at2"/>
<dbReference type="SUPFAM" id="SSF56801">
    <property type="entry name" value="Acetyl-CoA synthetase-like"/>
    <property type="match status" value="2"/>
</dbReference>
<dbReference type="PANTHER" id="PTHR45527">
    <property type="entry name" value="NONRIBOSOMAL PEPTIDE SYNTHETASE"/>
    <property type="match status" value="1"/>
</dbReference>
<comment type="caution">
    <text evidence="6">The sequence shown here is derived from an EMBL/GenBank/DDBJ whole genome shotgun (WGS) entry which is preliminary data.</text>
</comment>
<sequence length="2676" mass="297287">MSISHLVKDAYEQGVLLFCSDGKLGFKLKNDNFPDALKEKIVSHKEELIAFLSEHNTTSQAGVSDAIAAIARDQDKYPLSYSQQRMWFMDRLSDENQAYHIFSAFEVEGEFDIRAAELAVTEIIKRHEILRSVYCEDDSGSWQSVLSDFEFKIAQFDLSAAPQDQTKSCIEARLGDEISRPFDLKSELMLRTSYFRTGSKRGVLLFNVHHIAADGWSMQLLVKEFVEYYQTVRGGGQIVPAPQAIQYIDFSSWQRQTLTLSEHNVSLQYWLEQLADAPDVHELPLDHTRASLSGNKGAVLHFNIDTEELVGLKNLARDNHSTLFMVLHAAFALLLARLSNNTDILIGTPVANRMSGPLEELVGCFVNTLVLRVDCDLRQSTEAYLAAVREVNINAQQHQAIPFEWLVDQLQVTRSASYPPLFQIMFAMDTNERQPFELDGLRLTPYNGDKRHAMFELSLDAQETPQGIAFSFEYNTDLFDRGSIELMADRLQRLLAQMVASPKQPIGRLALVSDTERQALLGMNEQNRMAYPSDRFIPQIIEQGMAHWSANTAVKELDKSLTYGELDRRANFLAHKLITSGIKKGDMVGVLLPRSADMVISFLAVLRAGAVYVPLNPEQPAQRTHSVLDEAQIATLLSHTGLIKTETTQIIALDQINWRDEAVQTAQAPCVEVCPQDRAYCIFTSGSTGKPKGVLVNHRAIASQFYAWREMYRLGPQVSQHLQMAGIGFDVSVGDMVRALCSGGTLHICPKDVLLEPAALLRTLVENKIDIAEFVPATVRSLIGHLRDLGQTLDQMKYLIVGSDAWSLTDHRQTQASLSADTRLINSYGLTECTVDSTYFSCENSITDHSGIANIGKAMPNVKIYVLNEYQQLQPQGSVGELYIGGESVAEGYLNLPQLNAERFLADPFSDDTDTKVFKTGDLVRYLPDGQLALVGRKDEQVKIRGFRIELGEIEYHLSELPQIKSCRIHIHQDEAGVKRIVAYAITDDNGLYDALEANCRAALTEKLPEYMVPAAFVFLDKWPLSINGKLDLKKLPAPEFGNAQYTAPETEQEALLASIWAELLQLNSNTLSVTESFFSLGGDSILSIQLVSRAAKQGLHFKVKDLFEHQTIRELSKCIQAGNTPEISQAPVTGSLELLPIQRDFFANPQAIDHYNQSIMLTAPSDMNLDLLTTMMEKILSRHDALRLRFFKAQGKWLGEHQALTAAKVASAATTYAWQERDYAQLGAFADTVQASLSIEKGELIKAVLIRPEHSQLESGRLLLVIHHLVVDGVSWRILLEDLETLYSQYSQGEPLALGPKTSSYQSWATFLSEYAKSEQLAAEAPHWQQVFAAPVDRFEQIAGRVRNGQQAVASERVGFRLSKVDTQRLLNLSHEAYGTNVNDLLMAGLMLGAHRFGQIKTLRVDLESHGRDVLYSELALHQTVGWFTAVVPKLLHMPQQMDNLGDVICAVKEQLRATPNEGLGFGVLKHLACSELLENCQASELEFNYLGQFDQVLNQQAAFKVASESSGRDVSEARAASHALSMTGVVMQGELAFNLSFDARVYQKQMLQNLMDSIAEALTDIAVHCTQAQVRRFTPSDFPLASVSQAELDLWSEDKIDDLYPATAMQQGLLFYSELEKDSYVEQVMMQFEGLDLARFKSAWTAVVDKHVIFRTAFKGGMSQAYHQVVYSDVELPWFVHDLSTHTDCEQVNQIEQTRSDIKLRGLDLQCAPLMQFDLFILGDGSCQVLWTHHHALLDGWSIPVVYGDVMANYKALSAGGCLTRDVDLSYRHYVAWLAQQNTTQALTYWRETLSLVDVATPLPLITQADANQVSAQVHTYPIELDPEQTRQLNTLANASCTTLSTLLNAAWALLLSRYSQEQTVVFGSTVSGRPAELVDVETTVGLFINTLPAVVVVEDDVPVVDWLQRLHREHNVRDEFGYLPLTEIQRQSDLAASLFDSLVVFENYPASDAMADAVADSDIRLVDTRFYDGTNYSVNVTAALSSTLAVTLEVQQHLLCRDQVAQIAGHLKNLLLNLAAGAALTVGEIDMLSETDKAHQIDELNDRHIAYRTDTLIHTLFEEQVAQRPDATAVFDKEQTSYAQLNRDAEMVATYLAGKGVKARDRVAICMDRSVTTVAVVLGILKVGAAYVPLDPELPSERKAYMLKDSGAVLLLTDQPQSGVEFAGEIETCQVEVILSVPGTELVHARANITPSDLAYIVYTSGTSGRPKGVMVEHGAMLARYEGWRQAFNLTKTPPRILQMAGVAVDIFLGDIVKSLGSGGALVMCNKETIISAPAMYTLIEQHRVTFGDFVPSVLRNLIEHAENNQVLLDSFKHILVGSEAWHGHELSRLQKLIAADAQVFNIYGQTESVIDVSCCDVSQMSIEAKHVVPLGTALANTSLFILDAQNRLVAKGATGELCIGGSGLARGYMNLPDLSAQKFTLDPFSADGGKLYRTGDLVRYNRSNILEFVGRNDNQVKIRGFRIELSEVEAKISAFPGVEHCVVKVLESQPGQKKLVAYIESPRSEEFTALCKNLKNYLPSYMVPSNFICLESFPISVTGKVDRAALPDVDEHVWSSNEYKAPEGETEQQLAAVWAHLLELPQETISREDDFFERGGHSLLIIKLINAVKERLCCELSVRDVFEHKTLDSMAALITERSVPDDALLASLASDVEHMTDEEVEAMLAELA</sequence>
<dbReference type="InterPro" id="IPR044894">
    <property type="entry name" value="TubC_N_sf"/>
</dbReference>
<keyword evidence="7" id="KW-1185">Reference proteome</keyword>
<dbReference type="InterPro" id="IPR001242">
    <property type="entry name" value="Condensation_dom"/>
</dbReference>
<evidence type="ECO:0000256" key="2">
    <source>
        <dbReference type="ARBA" id="ARBA00022450"/>
    </source>
</evidence>
<evidence type="ECO:0000256" key="3">
    <source>
        <dbReference type="ARBA" id="ARBA00022553"/>
    </source>
</evidence>
<dbReference type="InterPro" id="IPR009081">
    <property type="entry name" value="PP-bd_ACP"/>
</dbReference>
<dbReference type="InterPro" id="IPR000873">
    <property type="entry name" value="AMP-dep_synth/lig_dom"/>
</dbReference>
<evidence type="ECO:0000313" key="7">
    <source>
        <dbReference type="Proteomes" id="UP000033452"/>
    </source>
</evidence>
<dbReference type="GO" id="GO:0003824">
    <property type="term" value="F:catalytic activity"/>
    <property type="evidence" value="ECO:0007669"/>
    <property type="project" value="InterPro"/>
</dbReference>
<dbReference type="GO" id="GO:0005737">
    <property type="term" value="C:cytoplasm"/>
    <property type="evidence" value="ECO:0007669"/>
    <property type="project" value="TreeGrafter"/>
</dbReference>
<dbReference type="EMBL" id="JXYA01000011">
    <property type="protein sequence ID" value="KJZ11131.1"/>
    <property type="molecule type" value="Genomic_DNA"/>
</dbReference>
<dbReference type="CDD" id="cd19531">
    <property type="entry name" value="LCL_NRPS-like"/>
    <property type="match status" value="1"/>
</dbReference>
<dbReference type="Pfam" id="PF18563">
    <property type="entry name" value="TubC_N"/>
    <property type="match status" value="1"/>
</dbReference>
<proteinExistence type="predicted"/>
<dbReference type="Pfam" id="PF00550">
    <property type="entry name" value="PP-binding"/>
    <property type="match status" value="2"/>
</dbReference>
<dbReference type="GO" id="GO:0031177">
    <property type="term" value="F:phosphopantetheine binding"/>
    <property type="evidence" value="ECO:0007669"/>
    <property type="project" value="InterPro"/>
</dbReference>
<dbReference type="RefSeq" id="WP_046004123.1">
    <property type="nucleotide sequence ID" value="NZ_JXYA01000011.1"/>
</dbReference>
<dbReference type="Gene3D" id="1.10.10.1830">
    <property type="entry name" value="Non-ribosomal peptide synthase, adenylation domain"/>
    <property type="match status" value="1"/>
</dbReference>
<keyword evidence="4" id="KW-0677">Repeat</keyword>
<dbReference type="PANTHER" id="PTHR45527:SF1">
    <property type="entry name" value="FATTY ACID SYNTHASE"/>
    <property type="match status" value="1"/>
</dbReference>
<dbReference type="PATRIC" id="fig|43658.5.peg.1327"/>
<reference evidence="6 7" key="1">
    <citation type="journal article" date="2015" name="BMC Genomics">
        <title>Genome mining reveals unlocked bioactive potential of marine Gram-negative bacteria.</title>
        <authorList>
            <person name="Machado H."/>
            <person name="Sonnenschein E.C."/>
            <person name="Melchiorsen J."/>
            <person name="Gram L."/>
        </authorList>
    </citation>
    <scope>NUCLEOTIDE SEQUENCE [LARGE SCALE GENOMIC DNA]</scope>
    <source>
        <strain evidence="6 7">S2471</strain>
    </source>
</reference>
<evidence type="ECO:0000256" key="1">
    <source>
        <dbReference type="ARBA" id="ARBA00001957"/>
    </source>
</evidence>
<dbReference type="Gene3D" id="3.40.50.12780">
    <property type="entry name" value="N-terminal domain of ligase-like"/>
    <property type="match status" value="2"/>
</dbReference>
<dbReference type="Gene3D" id="1.10.1200.10">
    <property type="entry name" value="ACP-like"/>
    <property type="match status" value="2"/>
</dbReference>
<dbReference type="SUPFAM" id="SSF47336">
    <property type="entry name" value="ACP-like"/>
    <property type="match status" value="2"/>
</dbReference>
<dbReference type="GO" id="GO:0043041">
    <property type="term" value="P:amino acid activation for nonribosomal peptide biosynthetic process"/>
    <property type="evidence" value="ECO:0007669"/>
    <property type="project" value="TreeGrafter"/>
</dbReference>
<name>A0A0F4QTU0_9GAMM</name>
<organism evidence="6 7">
    <name type="scientific">Pseudoalteromonas rubra</name>
    <dbReference type="NCBI Taxonomy" id="43658"/>
    <lineage>
        <taxon>Bacteria</taxon>
        <taxon>Pseudomonadati</taxon>
        <taxon>Pseudomonadota</taxon>
        <taxon>Gammaproteobacteria</taxon>
        <taxon>Alteromonadales</taxon>
        <taxon>Pseudoalteromonadaceae</taxon>
        <taxon>Pseudoalteromonas</taxon>
    </lineage>
</organism>
<dbReference type="PROSITE" id="PS00012">
    <property type="entry name" value="PHOSPHOPANTETHEINE"/>
    <property type="match status" value="1"/>
</dbReference>
<dbReference type="InterPro" id="IPR042099">
    <property type="entry name" value="ANL_N_sf"/>
</dbReference>
<dbReference type="NCBIfam" id="TIGR01733">
    <property type="entry name" value="AA-adenyl-dom"/>
    <property type="match status" value="2"/>
</dbReference>
<dbReference type="Gene3D" id="3.30.559.30">
    <property type="entry name" value="Nonribosomal peptide synthetase, condensation domain"/>
    <property type="match status" value="3"/>
</dbReference>
<dbReference type="Pfam" id="PF00668">
    <property type="entry name" value="Condensation"/>
    <property type="match status" value="3"/>
</dbReference>
<accession>A0A0F4QTU0</accession>
<dbReference type="CDD" id="cd05930">
    <property type="entry name" value="A_NRPS"/>
    <property type="match status" value="2"/>
</dbReference>
<dbReference type="NCBIfam" id="TIGR01720">
    <property type="entry name" value="NRPS-para261"/>
    <property type="match status" value="1"/>
</dbReference>
<dbReference type="InterPro" id="IPR045851">
    <property type="entry name" value="AMP-bd_C_sf"/>
</dbReference>
<gene>
    <name evidence="6" type="ORF">TW77_06310</name>
</gene>
<keyword evidence="3" id="KW-0597">Phosphoprotein</keyword>
<keyword evidence="2" id="KW-0596">Phosphopantetheine</keyword>
<dbReference type="SUPFAM" id="SSF52777">
    <property type="entry name" value="CoA-dependent acyltransferases"/>
    <property type="match status" value="6"/>
</dbReference>
<dbReference type="NCBIfam" id="NF003417">
    <property type="entry name" value="PRK04813.1"/>
    <property type="match status" value="2"/>
</dbReference>
<dbReference type="InterPro" id="IPR036736">
    <property type="entry name" value="ACP-like_sf"/>
</dbReference>
<feature type="domain" description="Carrier" evidence="5">
    <location>
        <begin position="1048"/>
        <end position="1124"/>
    </location>
</feature>
<dbReference type="InterPro" id="IPR020806">
    <property type="entry name" value="PKS_PP-bd"/>
</dbReference>
<feature type="domain" description="Carrier" evidence="5">
    <location>
        <begin position="2569"/>
        <end position="2646"/>
    </location>
</feature>
<evidence type="ECO:0000313" key="6">
    <source>
        <dbReference type="EMBL" id="KJZ11131.1"/>
    </source>
</evidence>
<dbReference type="SMART" id="SM00823">
    <property type="entry name" value="PKS_PP"/>
    <property type="match status" value="2"/>
</dbReference>
<dbReference type="Proteomes" id="UP000033452">
    <property type="component" value="Unassembled WGS sequence"/>
</dbReference>
<evidence type="ECO:0000256" key="4">
    <source>
        <dbReference type="ARBA" id="ARBA00022737"/>
    </source>
</evidence>
<dbReference type="InterPro" id="IPR023213">
    <property type="entry name" value="CAT-like_dom_sf"/>
</dbReference>
<dbReference type="CDD" id="cd19534">
    <property type="entry name" value="E_NRPS"/>
    <property type="match status" value="1"/>
</dbReference>
<evidence type="ECO:0000259" key="5">
    <source>
        <dbReference type="PROSITE" id="PS50075"/>
    </source>
</evidence>
<dbReference type="Gene3D" id="3.30.300.30">
    <property type="match status" value="2"/>
</dbReference>
<dbReference type="Pfam" id="PF13193">
    <property type="entry name" value="AMP-binding_C"/>
    <property type="match status" value="1"/>
</dbReference>
<dbReference type="Pfam" id="PF00501">
    <property type="entry name" value="AMP-binding"/>
    <property type="match status" value="2"/>
</dbReference>
<dbReference type="Gene3D" id="3.30.559.10">
    <property type="entry name" value="Chloramphenicol acetyltransferase-like domain"/>
    <property type="match status" value="3"/>
</dbReference>
<protein>
    <recommendedName>
        <fullName evidence="5">Carrier domain-containing protein</fullName>
    </recommendedName>
</protein>
<dbReference type="InterPro" id="IPR010060">
    <property type="entry name" value="NRPS_synth"/>
</dbReference>
<dbReference type="InterPro" id="IPR020845">
    <property type="entry name" value="AMP-binding_CS"/>
</dbReference>
<dbReference type="InterPro" id="IPR010071">
    <property type="entry name" value="AA_adenyl_dom"/>
</dbReference>
<dbReference type="PROSITE" id="PS00455">
    <property type="entry name" value="AMP_BINDING"/>
    <property type="match status" value="1"/>
</dbReference>
<dbReference type="FunFam" id="1.10.1200.10:FF:000005">
    <property type="entry name" value="Nonribosomal peptide synthetase 1"/>
    <property type="match status" value="2"/>
</dbReference>
<dbReference type="InterPro" id="IPR025110">
    <property type="entry name" value="AMP-bd_C"/>
</dbReference>